<protein>
    <recommendedName>
        <fullName evidence="5">Ribose-5-phosphate isomerase</fullName>
        <ecNumber evidence="4">5.3.1.6</ecNumber>
    </recommendedName>
    <alternativeName>
        <fullName evidence="8">D-ribose-5-phosphate ketol-isomerase</fullName>
    </alternativeName>
    <alternativeName>
        <fullName evidence="7">Phosphoriboisomerase</fullName>
    </alternativeName>
</protein>
<dbReference type="InterPro" id="IPR037171">
    <property type="entry name" value="NagB/RpiA_transferase-like"/>
</dbReference>
<accession>F8PGK7</accession>
<keyword evidence="6" id="KW-0413">Isomerase</keyword>
<evidence type="ECO:0000313" key="10">
    <source>
        <dbReference type="Proteomes" id="UP000008063"/>
    </source>
</evidence>
<proteinExistence type="inferred from homology"/>
<dbReference type="GO" id="GO:0006014">
    <property type="term" value="P:D-ribose metabolic process"/>
    <property type="evidence" value="ECO:0007669"/>
    <property type="project" value="TreeGrafter"/>
</dbReference>
<reference evidence="10" key="1">
    <citation type="journal article" date="2011" name="Science">
        <title>The plant cell wall-decomposing machinery underlies the functional diversity of forest fungi.</title>
        <authorList>
            <person name="Eastwood D.C."/>
            <person name="Floudas D."/>
            <person name="Binder M."/>
            <person name="Majcherczyk A."/>
            <person name="Schneider P."/>
            <person name="Aerts A."/>
            <person name="Asiegbu F.O."/>
            <person name="Baker S.E."/>
            <person name="Barry K."/>
            <person name="Bendiksby M."/>
            <person name="Blumentritt M."/>
            <person name="Coutinho P.M."/>
            <person name="Cullen D."/>
            <person name="de Vries R.P."/>
            <person name="Gathman A."/>
            <person name="Goodell B."/>
            <person name="Henrissat B."/>
            <person name="Ihrmark K."/>
            <person name="Kauserud H."/>
            <person name="Kohler A."/>
            <person name="LaButti K."/>
            <person name="Lapidus A."/>
            <person name="Lavin J.L."/>
            <person name="Lee Y.-H."/>
            <person name="Lindquist E."/>
            <person name="Lilly W."/>
            <person name="Lucas S."/>
            <person name="Morin E."/>
            <person name="Murat C."/>
            <person name="Oguiza J.A."/>
            <person name="Park J."/>
            <person name="Pisabarro A.G."/>
            <person name="Riley R."/>
            <person name="Rosling A."/>
            <person name="Salamov A."/>
            <person name="Schmidt O."/>
            <person name="Schmutz J."/>
            <person name="Skrede I."/>
            <person name="Stenlid J."/>
            <person name="Wiebenga A."/>
            <person name="Xie X."/>
            <person name="Kuees U."/>
            <person name="Hibbett D.S."/>
            <person name="Hoffmeister D."/>
            <person name="Hoegberg N."/>
            <person name="Martin F."/>
            <person name="Grigoriev I.V."/>
            <person name="Watkinson S.C."/>
        </authorList>
    </citation>
    <scope>NUCLEOTIDE SEQUENCE [LARGE SCALE GENOMIC DNA]</scope>
    <source>
        <strain evidence="10">strain S7.3</strain>
    </source>
</reference>
<evidence type="ECO:0000256" key="6">
    <source>
        <dbReference type="ARBA" id="ARBA00023235"/>
    </source>
</evidence>
<dbReference type="EMBL" id="GL945474">
    <property type="protein sequence ID" value="EGO04351.1"/>
    <property type="molecule type" value="Genomic_DNA"/>
</dbReference>
<evidence type="ECO:0000256" key="4">
    <source>
        <dbReference type="ARBA" id="ARBA00011959"/>
    </source>
</evidence>
<dbReference type="PANTHER" id="PTHR11934:SF0">
    <property type="entry name" value="RIBOSE-5-PHOSPHATE ISOMERASE"/>
    <property type="match status" value="1"/>
</dbReference>
<keyword evidence="10" id="KW-1185">Reference proteome</keyword>
<gene>
    <name evidence="9" type="ORF">SERLA73DRAFT_43642</name>
</gene>
<evidence type="ECO:0000313" key="9">
    <source>
        <dbReference type="EMBL" id="EGO04351.1"/>
    </source>
</evidence>
<evidence type="ECO:0000256" key="5">
    <source>
        <dbReference type="ARBA" id="ARBA00019150"/>
    </source>
</evidence>
<dbReference type="AlphaFoldDB" id="F8PGK7"/>
<dbReference type="GO" id="GO:0005737">
    <property type="term" value="C:cytoplasm"/>
    <property type="evidence" value="ECO:0007669"/>
    <property type="project" value="TreeGrafter"/>
</dbReference>
<dbReference type="PANTHER" id="PTHR11934">
    <property type="entry name" value="RIBOSE-5-PHOSPHATE ISOMERASE"/>
    <property type="match status" value="1"/>
</dbReference>
<evidence type="ECO:0000256" key="8">
    <source>
        <dbReference type="ARBA" id="ARBA00032273"/>
    </source>
</evidence>
<dbReference type="InParanoid" id="F8PGK7"/>
<dbReference type="STRING" id="936435.F8PGK7"/>
<dbReference type="Proteomes" id="UP000008063">
    <property type="component" value="Unassembled WGS sequence"/>
</dbReference>
<dbReference type="EC" id="5.3.1.6" evidence="4"/>
<dbReference type="Gene3D" id="3.30.70.260">
    <property type="match status" value="1"/>
</dbReference>
<dbReference type="Gene3D" id="3.40.50.1360">
    <property type="match status" value="1"/>
</dbReference>
<evidence type="ECO:0000256" key="2">
    <source>
        <dbReference type="ARBA" id="ARBA00004988"/>
    </source>
</evidence>
<evidence type="ECO:0000256" key="1">
    <source>
        <dbReference type="ARBA" id="ARBA00001713"/>
    </source>
</evidence>
<organism evidence="10">
    <name type="scientific">Serpula lacrymans var. lacrymans (strain S7.3)</name>
    <name type="common">Dry rot fungus</name>
    <dbReference type="NCBI Taxonomy" id="936435"/>
    <lineage>
        <taxon>Eukaryota</taxon>
        <taxon>Fungi</taxon>
        <taxon>Dikarya</taxon>
        <taxon>Basidiomycota</taxon>
        <taxon>Agaricomycotina</taxon>
        <taxon>Agaricomycetes</taxon>
        <taxon>Agaricomycetidae</taxon>
        <taxon>Boletales</taxon>
        <taxon>Coniophorineae</taxon>
        <taxon>Serpulaceae</taxon>
        <taxon>Serpula</taxon>
    </lineage>
</organism>
<dbReference type="SUPFAM" id="SSF75445">
    <property type="entry name" value="D-ribose-5-phosphate isomerase (RpiA), lid domain"/>
    <property type="match status" value="1"/>
</dbReference>
<dbReference type="Pfam" id="PF06026">
    <property type="entry name" value="Rib_5-P_isom_A"/>
    <property type="match status" value="1"/>
</dbReference>
<evidence type="ECO:0000256" key="3">
    <source>
        <dbReference type="ARBA" id="ARBA00008088"/>
    </source>
</evidence>
<dbReference type="GO" id="GO:0009052">
    <property type="term" value="P:pentose-phosphate shunt, non-oxidative branch"/>
    <property type="evidence" value="ECO:0007669"/>
    <property type="project" value="InterPro"/>
</dbReference>
<dbReference type="UniPathway" id="UPA00115">
    <property type="reaction ID" value="UER00412"/>
</dbReference>
<dbReference type="SUPFAM" id="SSF100950">
    <property type="entry name" value="NagB/RpiA/CoA transferase-like"/>
    <property type="match status" value="1"/>
</dbReference>
<dbReference type="HOGENOM" id="CLU_1960900_0_0_1"/>
<dbReference type="GO" id="GO:0004751">
    <property type="term" value="F:ribose-5-phosphate isomerase activity"/>
    <property type="evidence" value="ECO:0007669"/>
    <property type="project" value="UniProtKB-EC"/>
</dbReference>
<comment type="pathway">
    <text evidence="2">Carbohydrate degradation; pentose phosphate pathway; D-ribose 5-phosphate from D-ribulose 5-phosphate (non-oxidative stage): step 1/1.</text>
</comment>
<sequence length="128" mass="14372">MSLLISINIHTAYHRVDHELNCIKGRGGCHLREKVLAEATKTFILVADYCKNVKYLGTNIHYPLSMFTHIFTLGVPIKVVPFAYNKVLQNMHHILGSPRATLWMAVAKAGPVVSNNRNFIIDVPFDNG</sequence>
<comment type="similarity">
    <text evidence="3">Belongs to the ribose 5-phosphate isomerase family.</text>
</comment>
<evidence type="ECO:0000256" key="7">
    <source>
        <dbReference type="ARBA" id="ARBA00029734"/>
    </source>
</evidence>
<name>F8PGK7_SERL3</name>
<comment type="catalytic activity">
    <reaction evidence="1">
        <text>aldehydo-D-ribose 5-phosphate = D-ribulose 5-phosphate</text>
        <dbReference type="Rhea" id="RHEA:14657"/>
        <dbReference type="ChEBI" id="CHEBI:58121"/>
        <dbReference type="ChEBI" id="CHEBI:58273"/>
        <dbReference type="EC" id="5.3.1.6"/>
    </reaction>
</comment>
<dbReference type="InterPro" id="IPR004788">
    <property type="entry name" value="Ribose5P_isomerase_type_A"/>
</dbReference>